<name>A0A392M814_9FABA</name>
<sequence length="120" mass="13027">MSRRVVSFLRINLDGLGNRLSAWSWVPDWSGKRARRRASSPQLEPPIASGVLSHGTAMLELVVRVILVEQSVPARCLLGNFLSPKVLEVVRSIVCLTAYTIRALPIGGELAFVGVFGVSS</sequence>
<gene>
    <name evidence="1" type="ORF">A2U01_0003137</name>
</gene>
<evidence type="ECO:0000313" key="2">
    <source>
        <dbReference type="Proteomes" id="UP000265520"/>
    </source>
</evidence>
<comment type="caution">
    <text evidence="1">The sequence shown here is derived from an EMBL/GenBank/DDBJ whole genome shotgun (WGS) entry which is preliminary data.</text>
</comment>
<dbReference type="EMBL" id="LXQA010003534">
    <property type="protein sequence ID" value="MCH82334.1"/>
    <property type="molecule type" value="Genomic_DNA"/>
</dbReference>
<accession>A0A392M814</accession>
<dbReference type="Proteomes" id="UP000265520">
    <property type="component" value="Unassembled WGS sequence"/>
</dbReference>
<organism evidence="1 2">
    <name type="scientific">Trifolium medium</name>
    <dbReference type="NCBI Taxonomy" id="97028"/>
    <lineage>
        <taxon>Eukaryota</taxon>
        <taxon>Viridiplantae</taxon>
        <taxon>Streptophyta</taxon>
        <taxon>Embryophyta</taxon>
        <taxon>Tracheophyta</taxon>
        <taxon>Spermatophyta</taxon>
        <taxon>Magnoliopsida</taxon>
        <taxon>eudicotyledons</taxon>
        <taxon>Gunneridae</taxon>
        <taxon>Pentapetalae</taxon>
        <taxon>rosids</taxon>
        <taxon>fabids</taxon>
        <taxon>Fabales</taxon>
        <taxon>Fabaceae</taxon>
        <taxon>Papilionoideae</taxon>
        <taxon>50 kb inversion clade</taxon>
        <taxon>NPAAA clade</taxon>
        <taxon>Hologalegina</taxon>
        <taxon>IRL clade</taxon>
        <taxon>Trifolieae</taxon>
        <taxon>Trifolium</taxon>
    </lineage>
</organism>
<dbReference type="AlphaFoldDB" id="A0A392M814"/>
<evidence type="ECO:0000313" key="1">
    <source>
        <dbReference type="EMBL" id="MCH82334.1"/>
    </source>
</evidence>
<reference evidence="1 2" key="1">
    <citation type="journal article" date="2018" name="Front. Plant Sci.">
        <title>Red Clover (Trifolium pratense) and Zigzag Clover (T. medium) - A Picture of Genomic Similarities and Differences.</title>
        <authorList>
            <person name="Dluhosova J."/>
            <person name="Istvanek J."/>
            <person name="Nedelnik J."/>
            <person name="Repkova J."/>
        </authorList>
    </citation>
    <scope>NUCLEOTIDE SEQUENCE [LARGE SCALE GENOMIC DNA]</scope>
    <source>
        <strain evidence="2">cv. 10/8</strain>
        <tissue evidence="1">Leaf</tissue>
    </source>
</reference>
<proteinExistence type="predicted"/>
<keyword evidence="2" id="KW-1185">Reference proteome</keyword>
<protein>
    <submittedName>
        <fullName evidence="1">Uncharacterized protein</fullName>
    </submittedName>
</protein>